<feature type="domain" description="Gp5/Type VI secretion system Vgr protein OB-fold" evidence="1">
    <location>
        <begin position="58"/>
        <end position="95"/>
    </location>
</feature>
<dbReference type="AlphaFoldDB" id="A6GIS6"/>
<dbReference type="Proteomes" id="UP000005801">
    <property type="component" value="Unassembled WGS sequence"/>
</dbReference>
<comment type="caution">
    <text evidence="2">The sequence shown here is derived from an EMBL/GenBank/DDBJ whole genome shotgun (WGS) entry which is preliminary data.</text>
</comment>
<dbReference type="OrthoDB" id="9762420at2"/>
<dbReference type="EMBL" id="ABCS01000142">
    <property type="protein sequence ID" value="EDM74221.1"/>
    <property type="molecule type" value="Genomic_DNA"/>
</dbReference>
<reference evidence="2 3" key="1">
    <citation type="submission" date="2007-06" db="EMBL/GenBank/DDBJ databases">
        <authorList>
            <person name="Shimkets L."/>
            <person name="Ferriera S."/>
            <person name="Johnson J."/>
            <person name="Kravitz S."/>
            <person name="Beeson K."/>
            <person name="Sutton G."/>
            <person name="Rogers Y.-H."/>
            <person name="Friedman R."/>
            <person name="Frazier M."/>
            <person name="Venter J.C."/>
        </authorList>
    </citation>
    <scope>NUCLEOTIDE SEQUENCE [LARGE SCALE GENOMIC DNA]</scope>
    <source>
        <strain evidence="2 3">SIR-1</strain>
    </source>
</reference>
<evidence type="ECO:0000259" key="1">
    <source>
        <dbReference type="Pfam" id="PF04717"/>
    </source>
</evidence>
<organism evidence="2 3">
    <name type="scientific">Plesiocystis pacifica SIR-1</name>
    <dbReference type="NCBI Taxonomy" id="391625"/>
    <lineage>
        <taxon>Bacteria</taxon>
        <taxon>Pseudomonadati</taxon>
        <taxon>Myxococcota</taxon>
        <taxon>Polyangia</taxon>
        <taxon>Nannocystales</taxon>
        <taxon>Nannocystaceae</taxon>
        <taxon>Plesiocystis</taxon>
    </lineage>
</organism>
<evidence type="ECO:0000313" key="3">
    <source>
        <dbReference type="Proteomes" id="UP000005801"/>
    </source>
</evidence>
<sequence>MTDLVDIIRAIVRDELATLRLGDLGVVTSVFAHAEDDTHNYECSVQLRESDLELRKVPMTTPHVGMVSTPRVGDLVLVSYVGGDPNRPIVVGRLYSDEANPPEHAEDELVLQAPYDDETSIKIDAEQSVIVTTGKNVITVEKDGDVSIAGEADLKITVSGNVALECEDCTLDASGTINLGTGGDPVITEGSHKCYYSGAPLVGAPKVKAKGG</sequence>
<proteinExistence type="predicted"/>
<dbReference type="RefSeq" id="WP_006976612.1">
    <property type="nucleotide sequence ID" value="NZ_ABCS01000142.1"/>
</dbReference>
<dbReference type="STRING" id="391625.PPSIR1_14730"/>
<dbReference type="Pfam" id="PF04717">
    <property type="entry name" value="Phage_base_V"/>
    <property type="match status" value="1"/>
</dbReference>
<accession>A6GIS6</accession>
<dbReference type="InterPro" id="IPR037026">
    <property type="entry name" value="Vgr_OB-fold_dom_sf"/>
</dbReference>
<gene>
    <name evidence="2" type="ORF">PPSIR1_14730</name>
</gene>
<dbReference type="Gene3D" id="2.40.50.230">
    <property type="entry name" value="Gp5 N-terminal domain"/>
    <property type="match status" value="1"/>
</dbReference>
<evidence type="ECO:0000313" key="2">
    <source>
        <dbReference type="EMBL" id="EDM74221.1"/>
    </source>
</evidence>
<dbReference type="eggNOG" id="COG3501">
    <property type="taxonomic scope" value="Bacteria"/>
</dbReference>
<name>A6GIS6_9BACT</name>
<dbReference type="SUPFAM" id="SSF69349">
    <property type="entry name" value="Phage fibre proteins"/>
    <property type="match status" value="1"/>
</dbReference>
<keyword evidence="3" id="KW-1185">Reference proteome</keyword>
<dbReference type="InterPro" id="IPR006531">
    <property type="entry name" value="Gp5/Vgr_OB"/>
</dbReference>
<dbReference type="SUPFAM" id="SSF69255">
    <property type="entry name" value="gp5 N-terminal domain-like"/>
    <property type="match status" value="1"/>
</dbReference>
<protein>
    <recommendedName>
        <fullName evidence="1">Gp5/Type VI secretion system Vgr protein OB-fold domain-containing protein</fullName>
    </recommendedName>
</protein>